<gene>
    <name evidence="4" type="ORF">SAMN04488568_12420</name>
</gene>
<evidence type="ECO:0000256" key="1">
    <source>
        <dbReference type="SAM" id="SignalP"/>
    </source>
</evidence>
<dbReference type="SUPFAM" id="SSF55486">
    <property type="entry name" value="Metalloproteases ('zincins'), catalytic domain"/>
    <property type="match status" value="1"/>
</dbReference>
<reference evidence="4 5" key="1">
    <citation type="submission" date="2016-10" db="EMBL/GenBank/DDBJ databases">
        <authorList>
            <person name="de Groot N.N."/>
        </authorList>
    </citation>
    <scope>NUCLEOTIDE SEQUENCE [LARGE SCALE GENOMIC DNA]</scope>
    <source>
        <strain evidence="4 5">DSM 16077</strain>
    </source>
</reference>
<proteinExistence type="predicted"/>
<dbReference type="Gene3D" id="3.40.390.10">
    <property type="entry name" value="Collagenase (Catalytic Domain)"/>
    <property type="match status" value="1"/>
</dbReference>
<dbReference type="Pfam" id="PF17148">
    <property type="entry name" value="DUF5117"/>
    <property type="match status" value="1"/>
</dbReference>
<dbReference type="EMBL" id="FNHG01000024">
    <property type="protein sequence ID" value="SDM82546.1"/>
    <property type="molecule type" value="Genomic_DNA"/>
</dbReference>
<dbReference type="Proteomes" id="UP000199759">
    <property type="component" value="Unassembled WGS sequence"/>
</dbReference>
<feature type="chain" id="PRO_5011678755" description="Peptidase" evidence="1">
    <location>
        <begin position="27"/>
        <end position="836"/>
    </location>
</feature>
<dbReference type="PANTHER" id="PTHR38478:SF1">
    <property type="entry name" value="ZINC DEPENDENT METALLOPROTEASE DOMAIN LIPOPROTEIN"/>
    <property type="match status" value="1"/>
</dbReference>
<evidence type="ECO:0000259" key="2">
    <source>
        <dbReference type="Pfam" id="PF16313"/>
    </source>
</evidence>
<evidence type="ECO:0000313" key="5">
    <source>
        <dbReference type="Proteomes" id="UP000199759"/>
    </source>
</evidence>
<evidence type="ECO:0000259" key="3">
    <source>
        <dbReference type="Pfam" id="PF17148"/>
    </source>
</evidence>
<evidence type="ECO:0000313" key="4">
    <source>
        <dbReference type="EMBL" id="SDM82546.1"/>
    </source>
</evidence>
<dbReference type="InterPro" id="IPR032534">
    <property type="entry name" value="EcxA_zinc-bd"/>
</dbReference>
<dbReference type="Pfam" id="PF16313">
    <property type="entry name" value="DUF4953"/>
    <property type="match status" value="1"/>
</dbReference>
<keyword evidence="1" id="KW-0732">Signal</keyword>
<dbReference type="InterPro" id="IPR033413">
    <property type="entry name" value="DUF5117"/>
</dbReference>
<accession>A0A1G9WEE4</accession>
<feature type="domain" description="DUF5117" evidence="3">
    <location>
        <begin position="97"/>
        <end position="283"/>
    </location>
</feature>
<protein>
    <recommendedName>
        <fullName evidence="6">Peptidase</fullName>
    </recommendedName>
</protein>
<organism evidence="4 5">
    <name type="scientific">Maricaulis salignorans</name>
    <dbReference type="NCBI Taxonomy" id="144026"/>
    <lineage>
        <taxon>Bacteria</taxon>
        <taxon>Pseudomonadati</taxon>
        <taxon>Pseudomonadota</taxon>
        <taxon>Alphaproteobacteria</taxon>
        <taxon>Maricaulales</taxon>
        <taxon>Maricaulaceae</taxon>
        <taxon>Maricaulis</taxon>
    </lineage>
</organism>
<feature type="domain" description="EcxA zinc-binding" evidence="2">
    <location>
        <begin position="411"/>
        <end position="724"/>
    </location>
</feature>
<sequence>MGYIMTSLRNLAAGLVVLITSAGALSQDPVPSYSESTAGLSQASGLLTLHVDHRDGRILAELTPQDDGSLGRMIYTAWLASGLGSNPVGLDRGLGTDSEILRFFRVNDRVFAEFENNRYRAIGAEADERQATEQSFARSIVWSGEIVAEQDDRVLVDLAGFLTRDPVGTIGQLAAAEQGSFSIDADRSAALTESVRAFPLNVEIDALLTLTSNDPGSEVRAVTPAAHSVTLTVHHSFAALPEPGYEIREADDRAGAITTEIYDMAAPLDAPVRRYLAVRHRLERVDPTAASGPVVEPIIYYVERGTPPLIRDALIDGANWWSDAFAAAGFEDAFRVELLPEGADPLDLRYNIIQWVHRQTRGWSYGGAVIDPRTGEILKGHVILGSQRIRQDRIIFEGLLGTDQTGSGSASDPLELALARIRQLSAHEVGHTIGLMHNFAASANDRASVMDYPVPLVSLDADGNIDVSDAYSQGIAAWDRAAISWLYAQYADPATEADGQEAILAAARADGLLFISDRHARGNDSGHPLANLWDNGSDPIQTLDEIMAVRAAALANFGPHALAPGLPASELRAVFSPIYLYHRYQVEAAAKTLGGVYFEYALNGSGVEGLSPAPASDQRRALNALTATLDPAVLDINDTTLSQLTPSPYVDYDAAATREIFASSQYPAFSRSDAAAAAARITLQAMLSPARLARIGEQSARDPDQLAPGEVLETLERAIFTAPRDEAARLVPLRGAIQGEYVAQLLAVTANGPRAASSQARARLEALAAALPSGRATAAGPREDRLGLARQIEAGLARIDRGEEVGGFETEIPPGSPIGAATCWHCDSADILGLGQ</sequence>
<dbReference type="AlphaFoldDB" id="A0A1G9WEE4"/>
<dbReference type="InterPro" id="IPR024079">
    <property type="entry name" value="MetalloPept_cat_dom_sf"/>
</dbReference>
<dbReference type="InterPro" id="IPR034032">
    <property type="entry name" value="Zn_MMP-like_bac"/>
</dbReference>
<dbReference type="OrthoDB" id="9776599at2"/>
<keyword evidence="5" id="KW-1185">Reference proteome</keyword>
<dbReference type="CDD" id="cd04276">
    <property type="entry name" value="ZnMc_MMP_like_2"/>
    <property type="match status" value="1"/>
</dbReference>
<feature type="signal peptide" evidence="1">
    <location>
        <begin position="1"/>
        <end position="26"/>
    </location>
</feature>
<dbReference type="PANTHER" id="PTHR38478">
    <property type="entry name" value="PEPTIDASE M1A AND M12B"/>
    <property type="match status" value="1"/>
</dbReference>
<evidence type="ECO:0008006" key="6">
    <source>
        <dbReference type="Google" id="ProtNLM"/>
    </source>
</evidence>
<dbReference type="STRING" id="144026.SAMN04488568_12420"/>
<dbReference type="GO" id="GO:0008237">
    <property type="term" value="F:metallopeptidase activity"/>
    <property type="evidence" value="ECO:0007669"/>
    <property type="project" value="InterPro"/>
</dbReference>
<name>A0A1G9WEE4_9PROT</name>